<comment type="caution">
    <text evidence="1">The sequence shown here is derived from an EMBL/GenBank/DDBJ whole genome shotgun (WGS) entry which is preliminary data.</text>
</comment>
<proteinExistence type="predicted"/>
<dbReference type="EMBL" id="CAMAPF010000964">
    <property type="protein sequence ID" value="CAH9131127.1"/>
    <property type="molecule type" value="Genomic_DNA"/>
</dbReference>
<evidence type="ECO:0000313" key="2">
    <source>
        <dbReference type="Proteomes" id="UP001152523"/>
    </source>
</evidence>
<gene>
    <name evidence="1" type="ORF">CEPIT_LOCUS31172</name>
</gene>
<keyword evidence="2" id="KW-1185">Reference proteome</keyword>
<reference evidence="1" key="1">
    <citation type="submission" date="2022-07" db="EMBL/GenBank/DDBJ databases">
        <authorList>
            <person name="Macas J."/>
            <person name="Novak P."/>
            <person name="Neumann P."/>
        </authorList>
    </citation>
    <scope>NUCLEOTIDE SEQUENCE</scope>
</reference>
<name>A0AAV0F6P4_9ASTE</name>
<organism evidence="1 2">
    <name type="scientific">Cuscuta epithymum</name>
    <dbReference type="NCBI Taxonomy" id="186058"/>
    <lineage>
        <taxon>Eukaryota</taxon>
        <taxon>Viridiplantae</taxon>
        <taxon>Streptophyta</taxon>
        <taxon>Embryophyta</taxon>
        <taxon>Tracheophyta</taxon>
        <taxon>Spermatophyta</taxon>
        <taxon>Magnoliopsida</taxon>
        <taxon>eudicotyledons</taxon>
        <taxon>Gunneridae</taxon>
        <taxon>Pentapetalae</taxon>
        <taxon>asterids</taxon>
        <taxon>lamiids</taxon>
        <taxon>Solanales</taxon>
        <taxon>Convolvulaceae</taxon>
        <taxon>Cuscuteae</taxon>
        <taxon>Cuscuta</taxon>
        <taxon>Cuscuta subgen. Cuscuta</taxon>
    </lineage>
</organism>
<sequence length="174" mass="19575">MEDAVSLLVSSPSTLIPKKRTLEESNHEDTIAGVQSQFITKSIKTDGENYHSGGFYGHVSLSTLFDDPALNVRLPGTRDYPLQDLMEEKNTLLYERIVSLSKMSLDFYEKNHPGERYEFDSLKDVKSKPILGITYFIIFLAKNLGVDGRSSGTFKARVNCLMSSIKVKECELID</sequence>
<protein>
    <submittedName>
        <fullName evidence="1">Uncharacterized protein</fullName>
    </submittedName>
</protein>
<dbReference type="Proteomes" id="UP001152523">
    <property type="component" value="Unassembled WGS sequence"/>
</dbReference>
<dbReference type="AlphaFoldDB" id="A0AAV0F6P4"/>
<accession>A0AAV0F6P4</accession>
<evidence type="ECO:0000313" key="1">
    <source>
        <dbReference type="EMBL" id="CAH9131127.1"/>
    </source>
</evidence>